<dbReference type="AlphaFoldDB" id="A0A101NYB6"/>
<reference evidence="1 2" key="1">
    <citation type="submission" date="2015-10" db="EMBL/GenBank/DDBJ databases">
        <title>Draft genome sequence of Streptomyces yokosukanensis DSM 40224, type strain for the species Streptomyces yokosukanensis.</title>
        <authorList>
            <person name="Ruckert C."/>
            <person name="Winkler A."/>
            <person name="Kalinowski J."/>
            <person name="Kampfer P."/>
            <person name="Glaeser S."/>
        </authorList>
    </citation>
    <scope>NUCLEOTIDE SEQUENCE [LARGE SCALE GENOMIC DNA]</scope>
    <source>
        <strain evidence="1 2">DSM 40224</strain>
    </source>
</reference>
<protein>
    <submittedName>
        <fullName evidence="1">Uncharacterized protein</fullName>
    </submittedName>
</protein>
<gene>
    <name evidence="1" type="ORF">AQI95_30965</name>
</gene>
<organism evidence="1 2">
    <name type="scientific">Streptomyces yokosukanensis</name>
    <dbReference type="NCBI Taxonomy" id="67386"/>
    <lineage>
        <taxon>Bacteria</taxon>
        <taxon>Bacillati</taxon>
        <taxon>Actinomycetota</taxon>
        <taxon>Actinomycetes</taxon>
        <taxon>Kitasatosporales</taxon>
        <taxon>Streptomycetaceae</taxon>
        <taxon>Streptomyces</taxon>
    </lineage>
</organism>
<dbReference type="EMBL" id="LMWN01000043">
    <property type="protein sequence ID" value="KUN01358.1"/>
    <property type="molecule type" value="Genomic_DNA"/>
</dbReference>
<name>A0A101NYB6_9ACTN</name>
<dbReference type="RefSeq" id="WP_159056610.1">
    <property type="nucleotide sequence ID" value="NZ_KQ948219.1"/>
</dbReference>
<comment type="caution">
    <text evidence="1">The sequence shown here is derived from an EMBL/GenBank/DDBJ whole genome shotgun (WGS) entry which is preliminary data.</text>
</comment>
<evidence type="ECO:0000313" key="2">
    <source>
        <dbReference type="Proteomes" id="UP000053127"/>
    </source>
</evidence>
<dbReference type="OrthoDB" id="3261206at2"/>
<keyword evidence="2" id="KW-1185">Reference proteome</keyword>
<evidence type="ECO:0000313" key="1">
    <source>
        <dbReference type="EMBL" id="KUN01358.1"/>
    </source>
</evidence>
<accession>A0A101NYB6</accession>
<proteinExistence type="predicted"/>
<sequence length="482" mass="51060">MRTPPVRASGTPSTYGPPAQDRLWADAWFAIAEGLARAGSAEQAWAVLVASQEDQEPFDEDDRAASRIVDLLTGAGAADRLEGLLSASTGASPRTVAAGFAALARHFADRDTARCLRLLDQAQQVRDAEGAAAYSNRDERLAVFAGALARAGRAEEAERLVATIGSPDVRAWAYAAVSVASADTDAQAALHCVRQAARVTRMSQDGWVRENTATAIVQAWARSASADRLGEAVEQIAGELSGDSMSHRARALAAEGLWAHAPEATERLFDAFLAHMDHSLVPEAAHFLAAALPHDPVRGSRVMEFLLGLSYPRGFQPDEDRALFCLLTATTDSAAARHTLERLVQKRESGIDRGPATVLALVCAALRESEAAHAMALDSTAGEEERSETLAHLAAYAAGAPGPSVPTRPMAEPRDCAHSALRLATLLFPPPAGPDLLHARELLAQALTRDGWHHALPVLAAVDPAAVLRTRDVVFAHLGLGD</sequence>
<dbReference type="Proteomes" id="UP000053127">
    <property type="component" value="Unassembled WGS sequence"/>
</dbReference>